<dbReference type="EMBL" id="JAFMYW010000027">
    <property type="protein sequence ID" value="MBO0953244.1"/>
    <property type="molecule type" value="Genomic_DNA"/>
</dbReference>
<evidence type="ECO:0000313" key="2">
    <source>
        <dbReference type="Proteomes" id="UP000664628"/>
    </source>
</evidence>
<organism evidence="1 2">
    <name type="scientific">Fibrella forsythiae</name>
    <dbReference type="NCBI Taxonomy" id="2817061"/>
    <lineage>
        <taxon>Bacteria</taxon>
        <taxon>Pseudomonadati</taxon>
        <taxon>Bacteroidota</taxon>
        <taxon>Cytophagia</taxon>
        <taxon>Cytophagales</taxon>
        <taxon>Spirosomataceae</taxon>
        <taxon>Fibrella</taxon>
    </lineage>
</organism>
<protein>
    <recommendedName>
        <fullName evidence="3">Phage protein</fullName>
    </recommendedName>
</protein>
<accession>A0ABS3JTA3</accession>
<gene>
    <name evidence="1" type="ORF">J2I46_32030</name>
</gene>
<reference evidence="1 2" key="1">
    <citation type="submission" date="2021-03" db="EMBL/GenBank/DDBJ databases">
        <title>Fibrella sp. HMF5405 genome sequencing and assembly.</title>
        <authorList>
            <person name="Kang H."/>
            <person name="Kim H."/>
            <person name="Bae S."/>
            <person name="Joh K."/>
        </authorList>
    </citation>
    <scope>NUCLEOTIDE SEQUENCE [LARGE SCALE GENOMIC DNA]</scope>
    <source>
        <strain evidence="1 2">HMF5405</strain>
    </source>
</reference>
<name>A0ABS3JTA3_9BACT</name>
<comment type="caution">
    <text evidence="1">The sequence shown here is derived from an EMBL/GenBank/DDBJ whole genome shotgun (WGS) entry which is preliminary data.</text>
</comment>
<dbReference type="RefSeq" id="WP_207333196.1">
    <property type="nucleotide sequence ID" value="NZ_JAFMYW010000027.1"/>
</dbReference>
<evidence type="ECO:0008006" key="3">
    <source>
        <dbReference type="Google" id="ProtNLM"/>
    </source>
</evidence>
<sequence length="114" mass="13469">MAKESNFIDFNDEKIPVGKRKQAYVRWAMSKGTSAIDAKRQANKKFGFEKRGKAFVIFQYDTDLLWQHKSQILFQVGAHRYEEFEYTTDDQVTPEKIAYYKAKGFEIKYQPLAR</sequence>
<evidence type="ECO:0000313" key="1">
    <source>
        <dbReference type="EMBL" id="MBO0953244.1"/>
    </source>
</evidence>
<keyword evidence="2" id="KW-1185">Reference proteome</keyword>
<dbReference type="Proteomes" id="UP000664628">
    <property type="component" value="Unassembled WGS sequence"/>
</dbReference>
<proteinExistence type="predicted"/>